<name>A0ABR2RYR5_9ROSI</name>
<evidence type="ECO:0000313" key="3">
    <source>
        <dbReference type="Proteomes" id="UP001396334"/>
    </source>
</evidence>
<organism evidence="2 3">
    <name type="scientific">Hibiscus sabdariffa</name>
    <name type="common">roselle</name>
    <dbReference type="NCBI Taxonomy" id="183260"/>
    <lineage>
        <taxon>Eukaryota</taxon>
        <taxon>Viridiplantae</taxon>
        <taxon>Streptophyta</taxon>
        <taxon>Embryophyta</taxon>
        <taxon>Tracheophyta</taxon>
        <taxon>Spermatophyta</taxon>
        <taxon>Magnoliopsida</taxon>
        <taxon>eudicotyledons</taxon>
        <taxon>Gunneridae</taxon>
        <taxon>Pentapetalae</taxon>
        <taxon>rosids</taxon>
        <taxon>malvids</taxon>
        <taxon>Malvales</taxon>
        <taxon>Malvaceae</taxon>
        <taxon>Malvoideae</taxon>
        <taxon>Hibiscus</taxon>
    </lineage>
</organism>
<protein>
    <submittedName>
        <fullName evidence="2">Uncharacterized protein</fullName>
    </submittedName>
</protein>
<gene>
    <name evidence="2" type="ORF">V6N11_000942</name>
</gene>
<dbReference type="EMBL" id="JBBPBN010000019">
    <property type="protein sequence ID" value="KAK9017948.1"/>
    <property type="molecule type" value="Genomic_DNA"/>
</dbReference>
<feature type="region of interest" description="Disordered" evidence="1">
    <location>
        <begin position="22"/>
        <end position="61"/>
    </location>
</feature>
<evidence type="ECO:0000313" key="2">
    <source>
        <dbReference type="EMBL" id="KAK9017948.1"/>
    </source>
</evidence>
<sequence length="102" mass="10805">MQVTNIRPLLELTISNLRLNGLRRPPTLAPPTTAAGTTTTTTSNGTPTTTSAPYQVSPAAPTSEGLTISMPMHNLLKLITNLVKLPCLASISKVRDLAHMCP</sequence>
<evidence type="ECO:0000256" key="1">
    <source>
        <dbReference type="SAM" id="MobiDB-lite"/>
    </source>
</evidence>
<keyword evidence="3" id="KW-1185">Reference proteome</keyword>
<reference evidence="2 3" key="1">
    <citation type="journal article" date="2024" name="G3 (Bethesda)">
        <title>Genome assembly of Hibiscus sabdariffa L. provides insights into metabolisms of medicinal natural products.</title>
        <authorList>
            <person name="Kim T."/>
        </authorList>
    </citation>
    <scope>NUCLEOTIDE SEQUENCE [LARGE SCALE GENOMIC DNA]</scope>
    <source>
        <strain evidence="2">TK-2024</strain>
        <tissue evidence="2">Old leaves</tissue>
    </source>
</reference>
<dbReference type="Proteomes" id="UP001396334">
    <property type="component" value="Unassembled WGS sequence"/>
</dbReference>
<feature type="compositionally biased region" description="Low complexity" evidence="1">
    <location>
        <begin position="30"/>
        <end position="53"/>
    </location>
</feature>
<proteinExistence type="predicted"/>
<comment type="caution">
    <text evidence="2">The sequence shown here is derived from an EMBL/GenBank/DDBJ whole genome shotgun (WGS) entry which is preliminary data.</text>
</comment>
<accession>A0ABR2RYR5</accession>